<evidence type="ECO:0000313" key="2">
    <source>
        <dbReference type="EMBL" id="CAA0081274.1"/>
    </source>
</evidence>
<dbReference type="AlphaFoldDB" id="A0A5S9N6H3"/>
<keyword evidence="4" id="KW-1185">Reference proteome</keyword>
<gene>
    <name evidence="2" type="ORF">IHBHHGIJ_00290</name>
    <name evidence="3" type="ORF">KFEGEMFD_00860</name>
</gene>
<name>A0A5S9N6H3_9GAMM</name>
<feature type="compositionally biased region" description="Acidic residues" evidence="1">
    <location>
        <begin position="12"/>
        <end position="23"/>
    </location>
</feature>
<dbReference type="Proteomes" id="UP000435877">
    <property type="component" value="Unassembled WGS sequence"/>
</dbReference>
<reference evidence="4 5" key="1">
    <citation type="submission" date="2019-11" db="EMBL/GenBank/DDBJ databases">
        <authorList>
            <person name="Holert J."/>
        </authorList>
    </citation>
    <scope>NUCLEOTIDE SEQUENCE [LARGE SCALE GENOMIC DNA]</scope>
    <source>
        <strain evidence="3">BC3_2A</strain>
        <strain evidence="2">SB11_1A</strain>
    </source>
</reference>
<dbReference type="EMBL" id="CACSIK010000001">
    <property type="protein sequence ID" value="CAA0081274.1"/>
    <property type="molecule type" value="Genomic_DNA"/>
</dbReference>
<evidence type="ECO:0000313" key="3">
    <source>
        <dbReference type="EMBL" id="CAA0085150.1"/>
    </source>
</evidence>
<evidence type="ECO:0000313" key="5">
    <source>
        <dbReference type="Proteomes" id="UP000439591"/>
    </source>
</evidence>
<feature type="compositionally biased region" description="Basic and acidic residues" evidence="1">
    <location>
        <begin position="1"/>
        <end position="11"/>
    </location>
</feature>
<feature type="region of interest" description="Disordered" evidence="1">
    <location>
        <begin position="41"/>
        <end position="63"/>
    </location>
</feature>
<dbReference type="EMBL" id="CACSIM010000001">
    <property type="protein sequence ID" value="CAA0085150.1"/>
    <property type="molecule type" value="Genomic_DNA"/>
</dbReference>
<sequence>MTGDVLEKHETEEPENIEASDSEEWQKIGAEWGLNFDDVEGVDFQGSTVGGEGASTGPDPASEAEKIAAAQMAISAGLQFAVSTISGLDINPEKYEDTSKAWAALIVKHYRGGVFEFLAVFREELAAIGATLMFIAAVREASKAKKAKDVTPEDVEAGDVEPA</sequence>
<feature type="region of interest" description="Disordered" evidence="1">
    <location>
        <begin position="1"/>
        <end position="24"/>
    </location>
</feature>
<protein>
    <submittedName>
        <fullName evidence="3">Uncharacterized protein</fullName>
    </submittedName>
</protein>
<accession>A0A5S9N6H3</accession>
<evidence type="ECO:0000256" key="1">
    <source>
        <dbReference type="SAM" id="MobiDB-lite"/>
    </source>
</evidence>
<organism evidence="3 5">
    <name type="scientific">Zhongshania aliphaticivorans</name>
    <dbReference type="NCBI Taxonomy" id="1470434"/>
    <lineage>
        <taxon>Bacteria</taxon>
        <taxon>Pseudomonadati</taxon>
        <taxon>Pseudomonadota</taxon>
        <taxon>Gammaproteobacteria</taxon>
        <taxon>Cellvibrionales</taxon>
        <taxon>Spongiibacteraceae</taxon>
        <taxon>Zhongshania</taxon>
    </lineage>
</organism>
<evidence type="ECO:0000313" key="4">
    <source>
        <dbReference type="Proteomes" id="UP000435877"/>
    </source>
</evidence>
<dbReference type="RefSeq" id="WP_159266996.1">
    <property type="nucleotide sequence ID" value="NZ_CACSIK010000001.1"/>
</dbReference>
<proteinExistence type="predicted"/>
<dbReference type="Proteomes" id="UP000439591">
    <property type="component" value="Unassembled WGS sequence"/>
</dbReference>